<dbReference type="PRINTS" id="PR00007">
    <property type="entry name" value="COMPLEMNTC1Q"/>
</dbReference>
<feature type="signal peptide" evidence="5">
    <location>
        <begin position="1"/>
        <end position="29"/>
    </location>
</feature>
<dbReference type="GO" id="GO:0005576">
    <property type="term" value="C:extracellular region"/>
    <property type="evidence" value="ECO:0007669"/>
    <property type="project" value="UniProtKB-SubCell"/>
</dbReference>
<dbReference type="AlphaFoldDB" id="A0A8T2LP96"/>
<dbReference type="EMBL" id="JAICCE010000011">
    <property type="protein sequence ID" value="KAG9271732.1"/>
    <property type="molecule type" value="Genomic_DNA"/>
</dbReference>
<comment type="caution">
    <text evidence="7">The sequence shown here is derived from an EMBL/GenBank/DDBJ whole genome shotgun (WGS) entry which is preliminary data.</text>
</comment>
<evidence type="ECO:0000256" key="3">
    <source>
        <dbReference type="ARBA" id="ARBA00022729"/>
    </source>
</evidence>
<evidence type="ECO:0000313" key="7">
    <source>
        <dbReference type="EMBL" id="KAG9271732.1"/>
    </source>
</evidence>
<proteinExistence type="predicted"/>
<dbReference type="PANTHER" id="PTHR22923">
    <property type="entry name" value="CEREBELLIN-RELATED"/>
    <property type="match status" value="1"/>
</dbReference>
<dbReference type="SUPFAM" id="SSF49842">
    <property type="entry name" value="TNF-like"/>
    <property type="match status" value="1"/>
</dbReference>
<keyword evidence="3 5" id="KW-0732">Signal</keyword>
<evidence type="ECO:0000256" key="4">
    <source>
        <dbReference type="SAM" id="Coils"/>
    </source>
</evidence>
<feature type="domain" description="C1q" evidence="6">
    <location>
        <begin position="115"/>
        <end position="206"/>
    </location>
</feature>
<evidence type="ECO:0000259" key="6">
    <source>
        <dbReference type="PROSITE" id="PS50871"/>
    </source>
</evidence>
<dbReference type="Proteomes" id="UP000752171">
    <property type="component" value="Unassembled WGS sequence"/>
</dbReference>
<feature type="non-terminal residue" evidence="7">
    <location>
        <position position="1"/>
    </location>
</feature>
<keyword evidence="2" id="KW-0964">Secreted</keyword>
<evidence type="ECO:0000256" key="2">
    <source>
        <dbReference type="ARBA" id="ARBA00022525"/>
    </source>
</evidence>
<dbReference type="PROSITE" id="PS50871">
    <property type="entry name" value="C1Q"/>
    <property type="match status" value="1"/>
</dbReference>
<evidence type="ECO:0000313" key="8">
    <source>
        <dbReference type="Proteomes" id="UP000752171"/>
    </source>
</evidence>
<gene>
    <name evidence="7" type="ORF">AMEX_G14690</name>
</gene>
<name>A0A8T2LP96_ASTMX</name>
<keyword evidence="4" id="KW-0175">Coiled coil</keyword>
<reference evidence="7 8" key="1">
    <citation type="submission" date="2021-07" db="EMBL/GenBank/DDBJ databases">
        <authorList>
            <person name="Imarazene B."/>
            <person name="Zahm M."/>
            <person name="Klopp C."/>
            <person name="Cabau C."/>
            <person name="Beille S."/>
            <person name="Jouanno E."/>
            <person name="Castinel A."/>
            <person name="Lluch J."/>
            <person name="Gil L."/>
            <person name="Kuchtly C."/>
            <person name="Lopez Roques C."/>
            <person name="Donnadieu C."/>
            <person name="Parrinello H."/>
            <person name="Journot L."/>
            <person name="Du K."/>
            <person name="Schartl M."/>
            <person name="Retaux S."/>
            <person name="Guiguen Y."/>
        </authorList>
    </citation>
    <scope>NUCLEOTIDE SEQUENCE [LARGE SCALE GENOMIC DNA]</scope>
    <source>
        <strain evidence="7">Pach_M1</strain>
        <tissue evidence="7">Testis</tissue>
    </source>
</reference>
<dbReference type="PANTHER" id="PTHR22923:SF102">
    <property type="entry name" value="CEREBELLIN 13-RELATED"/>
    <property type="match status" value="1"/>
</dbReference>
<evidence type="ECO:0000256" key="5">
    <source>
        <dbReference type="SAM" id="SignalP"/>
    </source>
</evidence>
<evidence type="ECO:0000256" key="1">
    <source>
        <dbReference type="ARBA" id="ARBA00004613"/>
    </source>
</evidence>
<dbReference type="InterPro" id="IPR001073">
    <property type="entry name" value="C1q_dom"/>
</dbReference>
<dbReference type="Gene3D" id="2.60.120.40">
    <property type="match status" value="1"/>
</dbReference>
<dbReference type="InterPro" id="IPR050822">
    <property type="entry name" value="Cerebellin_Synaptic_Org"/>
</dbReference>
<protein>
    <recommendedName>
        <fullName evidence="6">C1q domain-containing protein</fullName>
    </recommendedName>
</protein>
<accession>A0A8T2LP96</accession>
<dbReference type="InterPro" id="IPR008983">
    <property type="entry name" value="Tumour_necrosis_fac-like_dom"/>
</dbReference>
<feature type="coiled-coil region" evidence="4">
    <location>
        <begin position="56"/>
        <end position="113"/>
    </location>
</feature>
<dbReference type="Pfam" id="PF00386">
    <property type="entry name" value="C1q"/>
    <property type="match status" value="1"/>
</dbReference>
<dbReference type="SMART" id="SM00110">
    <property type="entry name" value="C1Q"/>
    <property type="match status" value="1"/>
</dbReference>
<feature type="chain" id="PRO_5035811692" description="C1q domain-containing protein" evidence="5">
    <location>
        <begin position="30"/>
        <end position="206"/>
    </location>
</feature>
<organism evidence="7 8">
    <name type="scientific">Astyanax mexicanus</name>
    <name type="common">Blind cave fish</name>
    <name type="synonym">Astyanax fasciatus mexicanus</name>
    <dbReference type="NCBI Taxonomy" id="7994"/>
    <lineage>
        <taxon>Eukaryota</taxon>
        <taxon>Metazoa</taxon>
        <taxon>Chordata</taxon>
        <taxon>Craniata</taxon>
        <taxon>Vertebrata</taxon>
        <taxon>Euteleostomi</taxon>
        <taxon>Actinopterygii</taxon>
        <taxon>Neopterygii</taxon>
        <taxon>Teleostei</taxon>
        <taxon>Ostariophysi</taxon>
        <taxon>Characiformes</taxon>
        <taxon>Characoidei</taxon>
        <taxon>Acestrorhamphidae</taxon>
        <taxon>Acestrorhamphinae</taxon>
        <taxon>Astyanax</taxon>
    </lineage>
</organism>
<comment type="subcellular location">
    <subcellularLocation>
        <location evidence="1">Secreted</location>
    </subcellularLocation>
</comment>
<sequence>MNDDAESLPGFTMRTLIFIAFSLYHFTVAQVDDGGSTGSQGVHSEYSEHYCSPKILSELKELKSLAAEQKTALEELKKQAAGNQCSTEIQSELKELKTTVAEQKVKLEELQKEIADKPNVAFSASLFGEGGQTLGGYNSEVVLKFQKVFVNIGHAYNPSTGMFTAPVRGVYYFGFSAFANGKNAMGVHLRKNGQNIVAAYDYNNSH</sequence>